<dbReference type="InterPro" id="IPR033469">
    <property type="entry name" value="CYTH-like_dom_sf"/>
</dbReference>
<dbReference type="PROSITE" id="PS51707">
    <property type="entry name" value="CYTH"/>
    <property type="match status" value="1"/>
</dbReference>
<dbReference type="CDD" id="cd07762">
    <property type="entry name" value="CYTH-like_Pase_1"/>
    <property type="match status" value="1"/>
</dbReference>
<dbReference type="Pfam" id="PF01928">
    <property type="entry name" value="CYTH"/>
    <property type="match status" value="1"/>
</dbReference>
<dbReference type="InterPro" id="IPR009195">
    <property type="entry name" value="Uncharacterised_YjbK"/>
</dbReference>
<accession>A0A926S0A4</accession>
<name>A0A926S0A4_9BACI</name>
<dbReference type="InterPro" id="IPR023577">
    <property type="entry name" value="CYTH_domain"/>
</dbReference>
<keyword evidence="3" id="KW-1185">Reference proteome</keyword>
<comment type="caution">
    <text evidence="2">The sequence shown here is derived from an EMBL/GenBank/DDBJ whole genome shotgun (WGS) entry which is preliminary data.</text>
</comment>
<proteinExistence type="predicted"/>
<evidence type="ECO:0000259" key="1">
    <source>
        <dbReference type="PROSITE" id="PS51707"/>
    </source>
</evidence>
<gene>
    <name evidence="2" type="ORF">IC621_22985</name>
</gene>
<dbReference type="Proteomes" id="UP000626844">
    <property type="component" value="Unassembled WGS sequence"/>
</dbReference>
<dbReference type="EMBL" id="JACXAI010000042">
    <property type="protein sequence ID" value="MBD1383072.1"/>
    <property type="molecule type" value="Genomic_DNA"/>
</dbReference>
<dbReference type="SUPFAM" id="SSF55154">
    <property type="entry name" value="CYTH-like phosphatases"/>
    <property type="match status" value="1"/>
</dbReference>
<evidence type="ECO:0000313" key="2">
    <source>
        <dbReference type="EMBL" id="MBD1383072.1"/>
    </source>
</evidence>
<dbReference type="PIRSF" id="PIRSF012526">
    <property type="entry name" value="CYTH_UCP012526"/>
    <property type="match status" value="1"/>
</dbReference>
<dbReference type="Gene3D" id="2.40.320.10">
    <property type="entry name" value="Hypothetical Protein Pfu-838710-001"/>
    <property type="match status" value="1"/>
</dbReference>
<sequence>MPQEIEIEFKNLLLKEEFDRLMDYFEFTLDDFITQSNFYFDTPSFSLKEKGSALRVRQKSGQYVLTLKEPAEIGLLETHQVIEELSPQELKRFKIPAGSVSVQLQKLGINPIDIVYFGRLSTDRAEKKYRHGLIVLDHSRYLKKEDFEIEYEVTDELAGRQIFYELLDEMQIDIRETKNKIRRFYEEKTRING</sequence>
<dbReference type="AlphaFoldDB" id="A0A926S0A4"/>
<feature type="domain" description="CYTH" evidence="1">
    <location>
        <begin position="4"/>
        <end position="191"/>
    </location>
</feature>
<dbReference type="SMART" id="SM01118">
    <property type="entry name" value="CYTH"/>
    <property type="match status" value="1"/>
</dbReference>
<evidence type="ECO:0000313" key="3">
    <source>
        <dbReference type="Proteomes" id="UP000626844"/>
    </source>
</evidence>
<reference evidence="2" key="1">
    <citation type="submission" date="2020-09" db="EMBL/GenBank/DDBJ databases">
        <title>A novel bacterium of genus Bacillus, isolated from South China Sea.</title>
        <authorList>
            <person name="Huang H."/>
            <person name="Mo K."/>
            <person name="Hu Y."/>
        </authorList>
    </citation>
    <scope>NUCLEOTIDE SEQUENCE</scope>
    <source>
        <strain evidence="2">IB182487</strain>
    </source>
</reference>
<dbReference type="RefSeq" id="WP_191161873.1">
    <property type="nucleotide sequence ID" value="NZ_JACXAI010000042.1"/>
</dbReference>
<protein>
    <submittedName>
        <fullName evidence="2">CYTH domain-containing protein</fullName>
    </submittedName>
</protein>
<organism evidence="2 3">
    <name type="scientific">Metabacillus arenae</name>
    <dbReference type="NCBI Taxonomy" id="2771434"/>
    <lineage>
        <taxon>Bacteria</taxon>
        <taxon>Bacillati</taxon>
        <taxon>Bacillota</taxon>
        <taxon>Bacilli</taxon>
        <taxon>Bacillales</taxon>
        <taxon>Bacillaceae</taxon>
        <taxon>Metabacillus</taxon>
    </lineage>
</organism>